<dbReference type="SMART" id="SM00710">
    <property type="entry name" value="PbH1"/>
    <property type="match status" value="6"/>
</dbReference>
<reference evidence="4" key="2">
    <citation type="submission" date="2017-05" db="UniProtKB">
        <authorList>
            <consortium name="EnsemblMetazoa"/>
        </authorList>
    </citation>
    <scope>IDENTIFICATION</scope>
</reference>
<feature type="compositionally biased region" description="Basic and acidic residues" evidence="1">
    <location>
        <begin position="1304"/>
        <end position="1313"/>
    </location>
</feature>
<feature type="transmembrane region" description="Helical" evidence="2">
    <location>
        <begin position="1188"/>
        <end position="1209"/>
    </location>
</feature>
<accession>A0A1X7U8N0</accession>
<sequence>MTWHFRIWKSFKNNQMFTYLLVLFLATSTASITVYVDDSSPLSSNSSSCGAVNEPCETLDLGLDVIQNLLKGQEFKLSVQLIIADGEYNHTNTSNGVFKNINHLKITGQASSSTFINCFNESGFSFTNTFDIRITGIEFVGCGQLQYSTSYANKTSFSMFYVGLYFLYCRDVNLTGISVTDSHATGIVLYNIIGTNILDTVIVSNNTFTTEEEEVEGSGGGVSIEYSYCVPYGEEYVQCLSDGVSNIDTLYTEGSTFSITNSTFSSNTAYVSDYDKNSFPLPRRQFHAAFGLGGGLSIFFKGLAYDRSITIEDCIFEDNSAALGGGLFIEFQDNAVGNRVSITSSTFTNNNVLYNSNDMGGGGARIGYIFYFGPYVDELDSVQNNRVAFDGCNFTDNTAHYGGGISFHSAYQFDTKALINHFEVRRCIFSGNRGRVGSALDLSLWHSSVTGKPPSILLVSCSFIANKMYSMDDFVSIGAVYADSLPIVLTGNVTFSDNTVSALVVTGTYANISTDTNVTFINNSGRHGGAIALLGNSFIMTSKNSSLHFINNLALYKGGAIYFFNPGERNLAYSRNCFIRYYDIRAHPNEWNASFYFEGNQISTGKDVYNSIYATAIFPCLWKRLNLSQYYWESSQWKCYTLHGTEEDCQSQIDSAPSNFTLLQSSYDMIPGKTIPLNLLIKDDLQRNVTDTMLIGRMSHESNETSAFFPGYKEHDLRFEYISRKQLKLLGRDNSSVDIYLETQDPIVIRQKITVNLKPCPPGFISTIENGTCVCPEGDYNGYINCDPLLDTINIKKASWLGKVPDYEEYLLGLSPYVTSSSNSSYISLPQDPNDLSDALCGKMNRKGVLCGECIDGYGVALNSYDYKCVNCSETYVHYHWLFYILTEFLPVTLFFAIVFIFSMTVTTGPLNSYIIFAQLITSCVDIDADGMIPLESVSQSMGVSYAKMQLVYYLPYDIWNLNFFRSSFSDFCLSPNLNTVDIHALRYITAVYPLILLATLVIILFLYNKGFKCVVHAIRPLHKCLARFRQLTNLHQSVMGGIAIVILISYTKFAYVSLLLLSPTPLYYSNGSIATHVLYPDGSIEWGKTHTNKLYIVIASCMLSTFVLLPPLILFYPTLLRIIERLSFWKLHLGRLYPNPKFQAFLDEFHGCYKDGSNGGVDCRWFASFYFCLRIALYTVYSIAATWYVQYIIQTMLFLGSAMLVALFQPYKHFWINQVDISMFLLLAAINALSQYNLLTLQVGANGRMERWPYVMQYVLILLPLVYCVCYYCSVIGGKIKERLMLQARLKKKRKQILQEQLKSADRNETETRSQGGAQYQDGLVDSTYVPEFLEYMENSSRFKKNIRLPSVNSLSIRRSASSNRHRQTIEDYLEEVGTGENSPLLSGSPDESEEDERESNDNNTDLLHDHDEQYLTAYSTNDNSDSNVSSTVVYLT</sequence>
<feature type="transmembrane region" description="Helical" evidence="2">
    <location>
        <begin position="1038"/>
        <end position="1062"/>
    </location>
</feature>
<feature type="transmembrane region" description="Helical" evidence="2">
    <location>
        <begin position="1095"/>
        <end position="1117"/>
    </location>
</feature>
<dbReference type="OrthoDB" id="5989148at2759"/>
<feature type="transmembrane region" description="Helical" evidence="2">
    <location>
        <begin position="1216"/>
        <end position="1235"/>
    </location>
</feature>
<proteinExistence type="predicted"/>
<feature type="chain" id="PRO_5013027758" description="Right handed beta helix domain-containing protein" evidence="3">
    <location>
        <begin position="32"/>
        <end position="1438"/>
    </location>
</feature>
<keyword evidence="3" id="KW-0732">Signal</keyword>
<feature type="transmembrane region" description="Helical" evidence="2">
    <location>
        <begin position="881"/>
        <end position="902"/>
    </location>
</feature>
<keyword evidence="2" id="KW-0812">Transmembrane</keyword>
<evidence type="ECO:0000256" key="3">
    <source>
        <dbReference type="SAM" id="SignalP"/>
    </source>
</evidence>
<feature type="signal peptide" evidence="3">
    <location>
        <begin position="1"/>
        <end position="31"/>
    </location>
</feature>
<dbReference type="InParanoid" id="A0A1X7U8N0"/>
<keyword evidence="2" id="KW-0472">Membrane</keyword>
<dbReference type="Proteomes" id="UP000007879">
    <property type="component" value="Unassembled WGS sequence"/>
</dbReference>
<dbReference type="PANTHER" id="PTHR11319:SF35">
    <property type="entry name" value="OUTER MEMBRANE PROTEIN PMPC-RELATED"/>
    <property type="match status" value="1"/>
</dbReference>
<name>A0A1X7U8N0_AMPQE</name>
<feature type="transmembrane region" description="Helical" evidence="2">
    <location>
        <begin position="1255"/>
        <end position="1276"/>
    </location>
</feature>
<organism evidence="4">
    <name type="scientific">Amphimedon queenslandica</name>
    <name type="common">Sponge</name>
    <dbReference type="NCBI Taxonomy" id="400682"/>
    <lineage>
        <taxon>Eukaryota</taxon>
        <taxon>Metazoa</taxon>
        <taxon>Porifera</taxon>
        <taxon>Demospongiae</taxon>
        <taxon>Heteroscleromorpha</taxon>
        <taxon>Haplosclerida</taxon>
        <taxon>Niphatidae</taxon>
        <taxon>Amphimedon</taxon>
    </lineage>
</organism>
<keyword evidence="5" id="KW-1185">Reference proteome</keyword>
<keyword evidence="2" id="KW-1133">Transmembrane helix</keyword>
<feature type="region of interest" description="Disordered" evidence="1">
    <location>
        <begin position="1302"/>
        <end position="1321"/>
    </location>
</feature>
<dbReference type="InterPro" id="IPR012334">
    <property type="entry name" value="Pectin_lyas_fold"/>
</dbReference>
<feature type="compositionally biased region" description="Low complexity" evidence="1">
    <location>
        <begin position="1421"/>
        <end position="1438"/>
    </location>
</feature>
<evidence type="ECO:0000313" key="5">
    <source>
        <dbReference type="Proteomes" id="UP000007879"/>
    </source>
</evidence>
<dbReference type="SUPFAM" id="SSF51126">
    <property type="entry name" value="Pectin lyase-like"/>
    <property type="match status" value="1"/>
</dbReference>
<gene>
    <name evidence="4" type="primary">109584386</name>
</gene>
<dbReference type="PANTHER" id="PTHR11319">
    <property type="entry name" value="G PROTEIN-COUPLED RECEPTOR-RELATED"/>
    <property type="match status" value="1"/>
</dbReference>
<dbReference type="EnsemblMetazoa" id="Aqu2.1.23854_001">
    <property type="protein sequence ID" value="Aqu2.1.23854_001"/>
    <property type="gene ID" value="Aqu2.1.23854"/>
</dbReference>
<evidence type="ECO:0000313" key="4">
    <source>
        <dbReference type="EnsemblMetazoa" id="Aqu2.1.23854_001"/>
    </source>
</evidence>
<feature type="region of interest" description="Disordered" evidence="1">
    <location>
        <begin position="1419"/>
        <end position="1438"/>
    </location>
</feature>
<evidence type="ECO:0000256" key="1">
    <source>
        <dbReference type="SAM" id="MobiDB-lite"/>
    </source>
</evidence>
<feature type="transmembrane region" description="Helical" evidence="2">
    <location>
        <begin position="985"/>
        <end position="1008"/>
    </location>
</feature>
<feature type="region of interest" description="Disordered" evidence="1">
    <location>
        <begin position="1375"/>
        <end position="1413"/>
    </location>
</feature>
<evidence type="ECO:0008006" key="6">
    <source>
        <dbReference type="Google" id="ProtNLM"/>
    </source>
</evidence>
<dbReference type="InterPro" id="IPR006626">
    <property type="entry name" value="PbH1"/>
</dbReference>
<reference evidence="5" key="1">
    <citation type="journal article" date="2010" name="Nature">
        <title>The Amphimedon queenslandica genome and the evolution of animal complexity.</title>
        <authorList>
            <person name="Srivastava M."/>
            <person name="Simakov O."/>
            <person name="Chapman J."/>
            <person name="Fahey B."/>
            <person name="Gauthier M.E."/>
            <person name="Mitros T."/>
            <person name="Richards G.S."/>
            <person name="Conaco C."/>
            <person name="Dacre M."/>
            <person name="Hellsten U."/>
            <person name="Larroux C."/>
            <person name="Putnam N.H."/>
            <person name="Stanke M."/>
            <person name="Adamska M."/>
            <person name="Darling A."/>
            <person name="Degnan S.M."/>
            <person name="Oakley T.H."/>
            <person name="Plachetzki D.C."/>
            <person name="Zhai Y."/>
            <person name="Adamski M."/>
            <person name="Calcino A."/>
            <person name="Cummins S.F."/>
            <person name="Goodstein D.M."/>
            <person name="Harris C."/>
            <person name="Jackson D.J."/>
            <person name="Leys S.P."/>
            <person name="Shu S."/>
            <person name="Woodcroft B.J."/>
            <person name="Vervoort M."/>
            <person name="Kosik K.S."/>
            <person name="Manning G."/>
            <person name="Degnan B.M."/>
            <person name="Rokhsar D.S."/>
        </authorList>
    </citation>
    <scope>NUCLEOTIDE SEQUENCE [LARGE SCALE GENOMIC DNA]</scope>
</reference>
<dbReference type="EnsemblMetazoa" id="XM_020000126.1">
    <property type="protein sequence ID" value="XP_019855685.1"/>
    <property type="gene ID" value="LOC109584386"/>
</dbReference>
<dbReference type="KEGG" id="aqu:109584386"/>
<feature type="transmembrane region" description="Helical" evidence="2">
    <location>
        <begin position="1164"/>
        <end position="1182"/>
    </location>
</feature>
<protein>
    <recommendedName>
        <fullName evidence="6">Right handed beta helix domain-containing protein</fullName>
    </recommendedName>
</protein>
<dbReference type="Gene3D" id="2.160.20.10">
    <property type="entry name" value="Single-stranded right-handed beta-helix, Pectin lyase-like"/>
    <property type="match status" value="1"/>
</dbReference>
<evidence type="ECO:0000256" key="2">
    <source>
        <dbReference type="SAM" id="Phobius"/>
    </source>
</evidence>
<dbReference type="InterPro" id="IPR011050">
    <property type="entry name" value="Pectin_lyase_fold/virulence"/>
</dbReference>